<feature type="transmembrane region" description="Helical" evidence="8">
    <location>
        <begin position="342"/>
        <end position="360"/>
    </location>
</feature>
<keyword evidence="3 8" id="KW-0813">Transport</keyword>
<sequence>MKSKVVSQFFVAALVPLVLFGPMGIDIYLPSMASLVDYFHTDTNQVQYTLSVFLFTVGIGQLVVGPLCDRFGRRPVVLVGIVLYLLCSLAAAWAPTINWLITARALQGLGSCCASVVAFAVVRDVFPAAQGAKMYSYLNGCVSVAPALAPMLGGLLATLWGWQANFYFLACFAGIIGIMVWCWLDETRPSDTEAVRWHWRPYWEILQHRRFQFYCYCCMVALGMICSYVSVASFIMIETLKLTQIQFALCFGANALVIMASSFLVAPKLMTYLGRHRCVMLGCLLIVIAGVLMLLGFMVQGTTLIGFLLPVMVAGCGFALILGSAASYALAPFGKSAGTASATLGCLQMVMASVASIVTVQMPFPHVMSLALVMITLAIIPLLLSKSWLGQAIPVENHSCA</sequence>
<dbReference type="NCBIfam" id="TIGR00710">
    <property type="entry name" value="efflux_Bcr_CflA"/>
    <property type="match status" value="1"/>
</dbReference>
<feature type="transmembrane region" description="Helical" evidence="8">
    <location>
        <begin position="305"/>
        <end position="330"/>
    </location>
</feature>
<dbReference type="PANTHER" id="PTHR23502">
    <property type="entry name" value="MAJOR FACILITATOR SUPERFAMILY"/>
    <property type="match status" value="1"/>
</dbReference>
<comment type="caution">
    <text evidence="10">The sequence shown here is derived from an EMBL/GenBank/DDBJ whole genome shotgun (WGS) entry which is preliminary data.</text>
</comment>
<evidence type="ECO:0000256" key="4">
    <source>
        <dbReference type="ARBA" id="ARBA00022475"/>
    </source>
</evidence>
<dbReference type="RefSeq" id="WP_215819487.1">
    <property type="nucleotide sequence ID" value="NZ_JAGSOY010000018.1"/>
</dbReference>
<evidence type="ECO:0000256" key="3">
    <source>
        <dbReference type="ARBA" id="ARBA00022448"/>
    </source>
</evidence>
<feature type="transmembrane region" description="Helical" evidence="8">
    <location>
        <begin position="138"/>
        <end position="160"/>
    </location>
</feature>
<evidence type="ECO:0000256" key="5">
    <source>
        <dbReference type="ARBA" id="ARBA00022692"/>
    </source>
</evidence>
<feature type="transmembrane region" description="Helical" evidence="8">
    <location>
        <begin position="278"/>
        <end position="299"/>
    </location>
</feature>
<dbReference type="InterPro" id="IPR036259">
    <property type="entry name" value="MFS_trans_sf"/>
</dbReference>
<protein>
    <recommendedName>
        <fullName evidence="8">Bcr/CflA family efflux transporter</fullName>
    </recommendedName>
</protein>
<feature type="transmembrane region" description="Helical" evidence="8">
    <location>
        <begin position="213"/>
        <end position="237"/>
    </location>
</feature>
<gene>
    <name evidence="10" type="ORF">KCG35_09640</name>
</gene>
<dbReference type="Pfam" id="PF07690">
    <property type="entry name" value="MFS_1"/>
    <property type="match status" value="1"/>
</dbReference>
<keyword evidence="6 8" id="KW-1133">Transmembrane helix</keyword>
<keyword evidence="7 8" id="KW-0472">Membrane</keyword>
<evidence type="ECO:0000256" key="1">
    <source>
        <dbReference type="ARBA" id="ARBA00004651"/>
    </source>
</evidence>
<evidence type="ECO:0000259" key="9">
    <source>
        <dbReference type="PROSITE" id="PS50850"/>
    </source>
</evidence>
<dbReference type="SUPFAM" id="SSF103473">
    <property type="entry name" value="MFS general substrate transporter"/>
    <property type="match status" value="1"/>
</dbReference>
<keyword evidence="11" id="KW-1185">Reference proteome</keyword>
<feature type="transmembrane region" description="Helical" evidence="8">
    <location>
        <begin position="366"/>
        <end position="384"/>
    </location>
</feature>
<feature type="transmembrane region" description="Helical" evidence="8">
    <location>
        <begin position="75"/>
        <end position="94"/>
    </location>
</feature>
<dbReference type="CDD" id="cd17320">
    <property type="entry name" value="MFS_MdfA_MDR_like"/>
    <property type="match status" value="1"/>
</dbReference>
<dbReference type="InterPro" id="IPR020846">
    <property type="entry name" value="MFS_dom"/>
</dbReference>
<feature type="transmembrane region" description="Helical" evidence="8">
    <location>
        <begin position="243"/>
        <end position="266"/>
    </location>
</feature>
<dbReference type="Gene3D" id="1.20.1720.10">
    <property type="entry name" value="Multidrug resistance protein D"/>
    <property type="match status" value="1"/>
</dbReference>
<evidence type="ECO:0000256" key="6">
    <source>
        <dbReference type="ARBA" id="ARBA00022989"/>
    </source>
</evidence>
<dbReference type="PANTHER" id="PTHR23502:SF70">
    <property type="entry name" value="BCR_CFLA FAMILY EFFLUX TRANSPORTER"/>
    <property type="match status" value="1"/>
</dbReference>
<proteinExistence type="inferred from homology"/>
<keyword evidence="5 8" id="KW-0812">Transmembrane</keyword>
<comment type="caution">
    <text evidence="8">Lacks conserved residue(s) required for the propagation of feature annotation.</text>
</comment>
<organism evidence="10 11">
    <name type="scientific">Zooshikella harenae</name>
    <dbReference type="NCBI Taxonomy" id="2827238"/>
    <lineage>
        <taxon>Bacteria</taxon>
        <taxon>Pseudomonadati</taxon>
        <taxon>Pseudomonadota</taxon>
        <taxon>Gammaproteobacteria</taxon>
        <taxon>Oceanospirillales</taxon>
        <taxon>Zooshikellaceae</taxon>
        <taxon>Zooshikella</taxon>
    </lineage>
</organism>
<accession>A0ABS5ZB83</accession>
<feature type="domain" description="Major facilitator superfamily (MFS) profile" evidence="9">
    <location>
        <begin position="8"/>
        <end position="389"/>
    </location>
</feature>
<dbReference type="Proteomes" id="UP000690515">
    <property type="component" value="Unassembled WGS sequence"/>
</dbReference>
<reference evidence="10 11" key="1">
    <citation type="submission" date="2021-04" db="EMBL/GenBank/DDBJ databases">
        <authorList>
            <person name="Pira H."/>
            <person name="Risdian C."/>
            <person name="Wink J."/>
        </authorList>
    </citation>
    <scope>NUCLEOTIDE SEQUENCE [LARGE SCALE GENOMIC DNA]</scope>
    <source>
        <strain evidence="10 11">WH53</strain>
    </source>
</reference>
<evidence type="ECO:0000256" key="2">
    <source>
        <dbReference type="ARBA" id="ARBA00006236"/>
    </source>
</evidence>
<evidence type="ECO:0000313" key="10">
    <source>
        <dbReference type="EMBL" id="MBU2711323.1"/>
    </source>
</evidence>
<comment type="similarity">
    <text evidence="2 8">Belongs to the major facilitator superfamily. Bcr/CmlA family.</text>
</comment>
<keyword evidence="8" id="KW-0997">Cell inner membrane</keyword>
<dbReference type="PROSITE" id="PS50850">
    <property type="entry name" value="MFS"/>
    <property type="match status" value="1"/>
</dbReference>
<dbReference type="EMBL" id="JAGSOY010000018">
    <property type="protein sequence ID" value="MBU2711323.1"/>
    <property type="molecule type" value="Genomic_DNA"/>
</dbReference>
<keyword evidence="4" id="KW-1003">Cell membrane</keyword>
<dbReference type="InterPro" id="IPR004812">
    <property type="entry name" value="Efflux_drug-R_Bcr/CmlA"/>
</dbReference>
<name>A0ABS5ZB83_9GAMM</name>
<feature type="transmembrane region" description="Helical" evidence="8">
    <location>
        <begin position="106"/>
        <end position="126"/>
    </location>
</feature>
<feature type="transmembrane region" description="Helical" evidence="8">
    <location>
        <begin position="48"/>
        <end position="68"/>
    </location>
</feature>
<evidence type="ECO:0000313" key="11">
    <source>
        <dbReference type="Proteomes" id="UP000690515"/>
    </source>
</evidence>
<feature type="transmembrane region" description="Helical" evidence="8">
    <location>
        <begin position="166"/>
        <end position="184"/>
    </location>
</feature>
<evidence type="ECO:0000256" key="8">
    <source>
        <dbReference type="RuleBase" id="RU365088"/>
    </source>
</evidence>
<dbReference type="InterPro" id="IPR011701">
    <property type="entry name" value="MFS"/>
</dbReference>
<evidence type="ECO:0000256" key="7">
    <source>
        <dbReference type="ARBA" id="ARBA00023136"/>
    </source>
</evidence>
<comment type="subcellular location">
    <subcellularLocation>
        <location evidence="8">Cell inner membrane</location>
        <topology evidence="8">Multi-pass membrane protein</topology>
    </subcellularLocation>
    <subcellularLocation>
        <location evidence="1">Cell membrane</location>
        <topology evidence="1">Multi-pass membrane protein</topology>
    </subcellularLocation>
</comment>